<dbReference type="InterPro" id="IPR050361">
    <property type="entry name" value="MPP/UQCRC_Complex"/>
</dbReference>
<dbReference type="Gene3D" id="3.30.830.10">
    <property type="entry name" value="Metalloenzyme, LuxS/M16 peptidase-like"/>
    <property type="match status" value="2"/>
</dbReference>
<dbReference type="EMBL" id="CP002160">
    <property type="protein sequence ID" value="ADL51696.1"/>
    <property type="molecule type" value="Genomic_DNA"/>
</dbReference>
<dbReference type="Pfam" id="PF00675">
    <property type="entry name" value="Peptidase_M16"/>
    <property type="match status" value="1"/>
</dbReference>
<dbReference type="Pfam" id="PF05193">
    <property type="entry name" value="Peptidase_M16_C"/>
    <property type="match status" value="1"/>
</dbReference>
<reference evidence="4 5" key="1">
    <citation type="submission" date="2010-08" db="EMBL/GenBank/DDBJ databases">
        <title>Complete sequence of Clostridium cellulovorans 743B.</title>
        <authorList>
            <consortium name="US DOE Joint Genome Institute"/>
            <person name="Lucas S."/>
            <person name="Copeland A."/>
            <person name="Lapidus A."/>
            <person name="Cheng J.-F."/>
            <person name="Bruce D."/>
            <person name="Goodwin L."/>
            <person name="Pitluck S."/>
            <person name="Chertkov O."/>
            <person name="Detter J.C."/>
            <person name="Han C."/>
            <person name="Tapia R."/>
            <person name="Land M."/>
            <person name="Hauser L."/>
            <person name="Chang Y.-J."/>
            <person name="Jeffries C."/>
            <person name="Kyrpides N."/>
            <person name="Ivanova N."/>
            <person name="Mikhailova N."/>
            <person name="Hemme C.L."/>
            <person name="Woyke T."/>
        </authorList>
    </citation>
    <scope>NUCLEOTIDE SEQUENCE [LARGE SCALE GENOMIC DNA]</scope>
    <source>
        <strain evidence="5">ATCC 35296 / DSM 3052 / OCM 3 / 743B</strain>
    </source>
</reference>
<dbReference type="AlphaFoldDB" id="D9SLW5"/>
<feature type="domain" description="Peptidase M16 N-terminal" evidence="2">
    <location>
        <begin position="31"/>
        <end position="161"/>
    </location>
</feature>
<dbReference type="InterPro" id="IPR011249">
    <property type="entry name" value="Metalloenz_LuxS/M16"/>
</dbReference>
<evidence type="ECO:0000259" key="3">
    <source>
        <dbReference type="Pfam" id="PF05193"/>
    </source>
</evidence>
<dbReference type="InterPro" id="IPR011765">
    <property type="entry name" value="Pept_M16_N"/>
</dbReference>
<dbReference type="PANTHER" id="PTHR11851">
    <property type="entry name" value="METALLOPROTEASE"/>
    <property type="match status" value="1"/>
</dbReference>
<dbReference type="SUPFAM" id="SSF63411">
    <property type="entry name" value="LuxS/MPP-like metallohydrolase"/>
    <property type="match status" value="2"/>
</dbReference>
<comment type="similarity">
    <text evidence="1">Belongs to the peptidase M16 family.</text>
</comment>
<evidence type="ECO:0000313" key="4">
    <source>
        <dbReference type="EMBL" id="ADL51696.1"/>
    </source>
</evidence>
<dbReference type="GO" id="GO:0046872">
    <property type="term" value="F:metal ion binding"/>
    <property type="evidence" value="ECO:0007669"/>
    <property type="project" value="InterPro"/>
</dbReference>
<dbReference type="InterPro" id="IPR007863">
    <property type="entry name" value="Peptidase_M16_C"/>
</dbReference>
<proteinExistence type="inferred from homology"/>
<dbReference type="KEGG" id="ccb:Clocel_1952"/>
<organism evidence="4 5">
    <name type="scientific">Clostridium cellulovorans (strain ATCC 35296 / DSM 3052 / OCM 3 / 743B)</name>
    <dbReference type="NCBI Taxonomy" id="573061"/>
    <lineage>
        <taxon>Bacteria</taxon>
        <taxon>Bacillati</taxon>
        <taxon>Bacillota</taxon>
        <taxon>Clostridia</taxon>
        <taxon>Eubacteriales</taxon>
        <taxon>Clostridiaceae</taxon>
        <taxon>Clostridium</taxon>
    </lineage>
</organism>
<dbReference type="PANTHER" id="PTHR11851:SF49">
    <property type="entry name" value="MITOCHONDRIAL-PROCESSING PEPTIDASE SUBUNIT ALPHA"/>
    <property type="match status" value="1"/>
</dbReference>
<evidence type="ECO:0000313" key="5">
    <source>
        <dbReference type="Proteomes" id="UP000002730"/>
    </source>
</evidence>
<accession>D9SLW5</accession>
<dbReference type="Proteomes" id="UP000002730">
    <property type="component" value="Chromosome"/>
</dbReference>
<dbReference type="STRING" id="573061.Clocel_1952"/>
<evidence type="ECO:0000259" key="2">
    <source>
        <dbReference type="Pfam" id="PF00675"/>
    </source>
</evidence>
<dbReference type="eggNOG" id="COG0612">
    <property type="taxonomic scope" value="Bacteria"/>
</dbReference>
<protein>
    <submittedName>
        <fullName evidence="4">Peptidase M16 domain protein</fullName>
    </submittedName>
</protein>
<keyword evidence="5" id="KW-1185">Reference proteome</keyword>
<dbReference type="HOGENOM" id="CLU_009902_3_2_9"/>
<gene>
    <name evidence="4" type="ordered locus">Clocel_1952</name>
</gene>
<sequence length="421" mass="48739">MVHNLFDTNTEILKNGIKLITIKKDSQLISINAGVKVGALYEAKKEKGICHFIEHMLFKGTNSRSNEELNEELEELGGEYNAYTDYTSTVYTITALKEELEKSLELLSDMLTNSNFPDEEIDKEREVILSEIRSINDDLEDYSYKKIHDIAFKNSSLKYDVTGEVATVKGFRRENLMKFYGEYYVPNNIEIAITSPYEHNEILNLIYKYLGNWARKELKAIEIKTENHRAVKKTSKKKEIEQGTIVYLYTFHNLTKKEELALKILEHKLGSSTNSILFRELRENKGLCYEVFSEMNSTNNIKTLYIYASVSEENIEEALKIIDTCIDRIKNRDIIFHDKIISLMKKVLRTAIASTIEDSTEVGNYMLHQSLDGEPLLEFIDQMKKLDEINEEDIYNVALKVFTKPAIHILVPKEGDEYEDN</sequence>
<name>D9SLW5_CLOC7</name>
<dbReference type="OrthoDB" id="9811314at2"/>
<dbReference type="RefSeq" id="WP_010077085.1">
    <property type="nucleotide sequence ID" value="NC_014393.1"/>
</dbReference>
<feature type="domain" description="Peptidase M16 C-terminal" evidence="3">
    <location>
        <begin position="172"/>
        <end position="333"/>
    </location>
</feature>
<evidence type="ECO:0000256" key="1">
    <source>
        <dbReference type="ARBA" id="ARBA00007261"/>
    </source>
</evidence>